<dbReference type="RefSeq" id="WP_416344102.1">
    <property type="nucleotide sequence ID" value="NZ_JALQCY010000003.1"/>
</dbReference>
<feature type="transmembrane region" description="Helical" evidence="2">
    <location>
        <begin position="111"/>
        <end position="134"/>
    </location>
</feature>
<proteinExistence type="predicted"/>
<protein>
    <submittedName>
        <fullName evidence="3">DUF6328 family protein</fullName>
    </submittedName>
</protein>
<keyword evidence="4" id="KW-1185">Reference proteome</keyword>
<organism evidence="3 4">
    <name type="scientific">Isoptericola peretonis</name>
    <dbReference type="NCBI Taxonomy" id="2918523"/>
    <lineage>
        <taxon>Bacteria</taxon>
        <taxon>Bacillati</taxon>
        <taxon>Actinomycetota</taxon>
        <taxon>Actinomycetes</taxon>
        <taxon>Micrococcales</taxon>
        <taxon>Promicromonosporaceae</taxon>
        <taxon>Isoptericola</taxon>
    </lineage>
</organism>
<gene>
    <name evidence="3" type="ORF">M1843_10925</name>
</gene>
<evidence type="ECO:0000313" key="4">
    <source>
        <dbReference type="Proteomes" id="UP001651050"/>
    </source>
</evidence>
<evidence type="ECO:0000256" key="1">
    <source>
        <dbReference type="SAM" id="MobiDB-lite"/>
    </source>
</evidence>
<dbReference type="Pfam" id="PF19853">
    <property type="entry name" value="DUF6328"/>
    <property type="match status" value="1"/>
</dbReference>
<keyword evidence="2" id="KW-1133">Transmembrane helix</keyword>
<dbReference type="Proteomes" id="UP001651050">
    <property type="component" value="Unassembled WGS sequence"/>
</dbReference>
<evidence type="ECO:0000256" key="2">
    <source>
        <dbReference type="SAM" id="Phobius"/>
    </source>
</evidence>
<name>A0ABT0J425_9MICO</name>
<feature type="region of interest" description="Disordered" evidence="1">
    <location>
        <begin position="1"/>
        <end position="26"/>
    </location>
</feature>
<evidence type="ECO:0000313" key="3">
    <source>
        <dbReference type="EMBL" id="MCK9794256.1"/>
    </source>
</evidence>
<comment type="caution">
    <text evidence="3">The sequence shown here is derived from an EMBL/GenBank/DDBJ whole genome shotgun (WGS) entry which is preliminary data.</text>
</comment>
<sequence>MSDESTGATTDRLRGGRPETPEQRSDRNWNELLQELRVMQTGVQILTGFLLILPFQSRFGDLDDYQRTVYLVLVLVCVATTGLLVAPVALHRALFRQHLKRSVVTGGDRMTRAALVLLAIALSGTALLVFDVVVGRAAGIAVGSVSAVVLLGLWAVVPAVVRRQRS</sequence>
<feature type="compositionally biased region" description="Basic and acidic residues" evidence="1">
    <location>
        <begin position="11"/>
        <end position="26"/>
    </location>
</feature>
<dbReference type="InterPro" id="IPR046291">
    <property type="entry name" value="DUF6328"/>
</dbReference>
<accession>A0ABT0J425</accession>
<feature type="transmembrane region" description="Helical" evidence="2">
    <location>
        <begin position="140"/>
        <end position="161"/>
    </location>
</feature>
<dbReference type="EMBL" id="JALQCY010000003">
    <property type="protein sequence ID" value="MCK9794256.1"/>
    <property type="molecule type" value="Genomic_DNA"/>
</dbReference>
<feature type="transmembrane region" description="Helical" evidence="2">
    <location>
        <begin position="68"/>
        <end position="90"/>
    </location>
</feature>
<keyword evidence="2" id="KW-0812">Transmembrane</keyword>
<keyword evidence="2" id="KW-0472">Membrane</keyword>
<reference evidence="3 4" key="1">
    <citation type="submission" date="2022-02" db="EMBL/GenBank/DDBJ databases">
        <title>The car tank lid bacteriome: a reservoir of bacteria with potential in bioremediation of fuel.</title>
        <authorList>
            <person name="Vidal-Verdu A."/>
            <person name="Gomez-Martinez D."/>
            <person name="Latorre-Perez A."/>
            <person name="Pereto J."/>
            <person name="Porcar M."/>
        </authorList>
    </citation>
    <scope>NUCLEOTIDE SEQUENCE [LARGE SCALE GENOMIC DNA]</scope>
    <source>
        <strain evidence="3 4">4D.3</strain>
    </source>
</reference>